<evidence type="ECO:0008006" key="6">
    <source>
        <dbReference type="Google" id="ProtNLM"/>
    </source>
</evidence>
<feature type="transmembrane region" description="Helical" evidence="2">
    <location>
        <begin position="404"/>
        <end position="422"/>
    </location>
</feature>
<keyword evidence="2" id="KW-0812">Transmembrane</keyword>
<dbReference type="InterPro" id="IPR019554">
    <property type="entry name" value="Soluble_ligand-bd"/>
</dbReference>
<evidence type="ECO:0000259" key="4">
    <source>
        <dbReference type="Pfam" id="PF10531"/>
    </source>
</evidence>
<keyword evidence="1" id="KW-0732">Signal</keyword>
<dbReference type="PANTHER" id="PTHR33619">
    <property type="entry name" value="POLYSACCHARIDE EXPORT PROTEIN GFCE-RELATED"/>
    <property type="match status" value="1"/>
</dbReference>
<evidence type="ECO:0000256" key="2">
    <source>
        <dbReference type="SAM" id="Phobius"/>
    </source>
</evidence>
<keyword evidence="2" id="KW-1133">Transmembrane helix</keyword>
<dbReference type="EMBL" id="DTDR01000053">
    <property type="protein sequence ID" value="HGK63324.1"/>
    <property type="molecule type" value="Genomic_DNA"/>
</dbReference>
<dbReference type="InterPro" id="IPR049712">
    <property type="entry name" value="Poly_export"/>
</dbReference>
<feature type="domain" description="Polysaccharide export protein N-terminal" evidence="3">
    <location>
        <begin position="52"/>
        <end position="133"/>
    </location>
</feature>
<sequence>MITFVIYLVIITQQITSSPSFLPSTISGTAGTSFSSARAGELIGVEAPIISEEYILMPGDNLLVTLKGKINYSYTTWVTYEGKIQIMLKTNLPEKLETVDVIRISGLTIKEAQDSLTKIFLKYYKDIQVTLTLVGLRSGVVLVTGEVYYPGTYYALPVERVSQIIAKAGGITPNGSKINVKLIRGKDTLKVNIEKFENEGDITANPFVQSGDKIYVPPITKSVQVKGAIFGRGEYRLRTAVTTVERERFSEGEYELGEGERLLDVLKKAGGVTPWADLDNAYLEREIPNASKVRIPLNLRKLLIEKDYSYNLELKNGDVIYIPERENNIYVNGEVVNPQAFKFQHNLTLSQYIAMAGGYTRYADVKKTYVIRKGKKISKIANLELLPGDIIFVPRIPLKFWEDYLQIFSAFFPVALTILYSLK</sequence>
<feature type="domain" description="Soluble ligand binding" evidence="4">
    <location>
        <begin position="140"/>
        <end position="185"/>
    </location>
</feature>
<dbReference type="PANTHER" id="PTHR33619:SF3">
    <property type="entry name" value="POLYSACCHARIDE EXPORT PROTEIN GFCE-RELATED"/>
    <property type="match status" value="1"/>
</dbReference>
<feature type="domain" description="Soluble ligand binding" evidence="4">
    <location>
        <begin position="254"/>
        <end position="289"/>
    </location>
</feature>
<dbReference type="Pfam" id="PF02563">
    <property type="entry name" value="Poly_export"/>
    <property type="match status" value="1"/>
</dbReference>
<dbReference type="AlphaFoldDB" id="A0A7V3ZUW0"/>
<accession>A0A7V3ZUW0</accession>
<dbReference type="InterPro" id="IPR003715">
    <property type="entry name" value="Poly_export_N"/>
</dbReference>
<name>A0A7V3ZUW0_UNCW3</name>
<evidence type="ECO:0000256" key="1">
    <source>
        <dbReference type="ARBA" id="ARBA00022729"/>
    </source>
</evidence>
<organism evidence="5">
    <name type="scientific">candidate division WOR-3 bacterium</name>
    <dbReference type="NCBI Taxonomy" id="2052148"/>
    <lineage>
        <taxon>Bacteria</taxon>
        <taxon>Bacteria division WOR-3</taxon>
    </lineage>
</organism>
<proteinExistence type="predicted"/>
<evidence type="ECO:0000313" key="5">
    <source>
        <dbReference type="EMBL" id="HGK63324.1"/>
    </source>
</evidence>
<dbReference type="Pfam" id="PF10531">
    <property type="entry name" value="SLBB"/>
    <property type="match status" value="3"/>
</dbReference>
<protein>
    <recommendedName>
        <fullName evidence="6">Polysaccharide export protein</fullName>
    </recommendedName>
</protein>
<evidence type="ECO:0000259" key="3">
    <source>
        <dbReference type="Pfam" id="PF02563"/>
    </source>
</evidence>
<dbReference type="GO" id="GO:0015159">
    <property type="term" value="F:polysaccharide transmembrane transporter activity"/>
    <property type="evidence" value="ECO:0007669"/>
    <property type="project" value="InterPro"/>
</dbReference>
<comment type="caution">
    <text evidence="5">The sequence shown here is derived from an EMBL/GenBank/DDBJ whole genome shotgun (WGS) entry which is preliminary data.</text>
</comment>
<reference evidence="5" key="1">
    <citation type="journal article" date="2020" name="mSystems">
        <title>Genome- and Community-Level Interaction Insights into Carbon Utilization and Element Cycling Functions of Hydrothermarchaeota in Hydrothermal Sediment.</title>
        <authorList>
            <person name="Zhou Z."/>
            <person name="Liu Y."/>
            <person name="Xu W."/>
            <person name="Pan J."/>
            <person name="Luo Z.H."/>
            <person name="Li M."/>
        </authorList>
    </citation>
    <scope>NUCLEOTIDE SEQUENCE [LARGE SCALE GENOMIC DNA]</scope>
    <source>
        <strain evidence="5">SpSt-697</strain>
    </source>
</reference>
<dbReference type="Gene3D" id="3.10.560.10">
    <property type="entry name" value="Outer membrane lipoprotein wza domain like"/>
    <property type="match status" value="3"/>
</dbReference>
<keyword evidence="2" id="KW-0472">Membrane</keyword>
<gene>
    <name evidence="5" type="ORF">ENU74_01810</name>
</gene>
<feature type="domain" description="Soluble ligand binding" evidence="4">
    <location>
        <begin position="329"/>
        <end position="376"/>
    </location>
</feature>